<evidence type="ECO:0000313" key="3">
    <source>
        <dbReference type="EMBL" id="NIZ69639.1"/>
    </source>
</evidence>
<accession>A0A968GFL3</accession>
<sequence>MHNHQDLLNIVAFIEKYDRFLVLGHVAPDGDCIGSQLALMLFLRRLGKQAEVASVGPFNKNEVKAHEGLFMREITEEWADAAVFIVDCATFERTGFAPFGVEARSIDHHASVEAGAVSGLIDATSPSATLLVQRVIEAFTLGMSEEEAHWLFLGFTTDTGFFRHLRAYSGEHVRQASKLIDLGASPAETFALLEGGYCLRDRQYLGRLLASSQSFFDDKVIIVEDHVQTVKEEGAPSRDSDTLYRLLLSAEATEVVIVLRMDEEQTTVGLRSKDYVDVGTIAQSLGGGGHARASGCTVKSQEHPLADLKEYLLEQIQRQL</sequence>
<feature type="domain" description="DDH" evidence="1">
    <location>
        <begin position="20"/>
        <end position="139"/>
    </location>
</feature>
<comment type="caution">
    <text evidence="3">The sequence shown here is derived from an EMBL/GenBank/DDBJ whole genome shotgun (WGS) entry which is preliminary data.</text>
</comment>
<dbReference type="InterPro" id="IPR003156">
    <property type="entry name" value="DHHA1_dom"/>
</dbReference>
<dbReference type="Pfam" id="PF02272">
    <property type="entry name" value="DHHA1"/>
    <property type="match status" value="1"/>
</dbReference>
<dbReference type="Pfam" id="PF01368">
    <property type="entry name" value="DHH"/>
    <property type="match status" value="1"/>
</dbReference>
<evidence type="ECO:0000259" key="1">
    <source>
        <dbReference type="Pfam" id="PF01368"/>
    </source>
</evidence>
<keyword evidence="4" id="KW-1185">Reference proteome</keyword>
<evidence type="ECO:0000313" key="4">
    <source>
        <dbReference type="Proteomes" id="UP000778951"/>
    </source>
</evidence>
<evidence type="ECO:0000259" key="2">
    <source>
        <dbReference type="Pfam" id="PF02272"/>
    </source>
</evidence>
<proteinExistence type="predicted"/>
<organism evidence="3 4">
    <name type="scientific">Entomospira culicis</name>
    <dbReference type="NCBI Taxonomy" id="2719989"/>
    <lineage>
        <taxon>Bacteria</taxon>
        <taxon>Pseudomonadati</taxon>
        <taxon>Spirochaetota</taxon>
        <taxon>Spirochaetia</taxon>
        <taxon>Spirochaetales</taxon>
        <taxon>Spirochaetaceae</taxon>
        <taxon>Entomospira</taxon>
    </lineage>
</organism>
<dbReference type="RefSeq" id="WP_167695724.1">
    <property type="nucleotide sequence ID" value="NZ_CP118181.1"/>
</dbReference>
<feature type="domain" description="DHHA1" evidence="2">
    <location>
        <begin position="230"/>
        <end position="312"/>
    </location>
</feature>
<reference evidence="3" key="1">
    <citation type="submission" date="2020-03" db="EMBL/GenBank/DDBJ databases">
        <title>Spirochaetal bacteria isolated from arthropods constitute a novel genus Entomospira genus novum within the order Spirochaetales.</title>
        <authorList>
            <person name="Grana-Miraglia L."/>
            <person name="Sikutova S."/>
            <person name="Fingerle V."/>
            <person name="Sing A."/>
            <person name="Castillo-Ramirez S."/>
            <person name="Margos G."/>
            <person name="Rudolf I."/>
        </authorList>
    </citation>
    <scope>NUCLEOTIDE SEQUENCE</scope>
    <source>
        <strain evidence="3">BR149</strain>
    </source>
</reference>
<dbReference type="InterPro" id="IPR038763">
    <property type="entry name" value="DHH_sf"/>
</dbReference>
<dbReference type="Gene3D" id="3.90.1640.10">
    <property type="entry name" value="inorganic pyrophosphatase (n-terminal core)"/>
    <property type="match status" value="1"/>
</dbReference>
<dbReference type="Proteomes" id="UP000778951">
    <property type="component" value="Unassembled WGS sequence"/>
</dbReference>
<dbReference type="SUPFAM" id="SSF64182">
    <property type="entry name" value="DHH phosphoesterases"/>
    <property type="match status" value="1"/>
</dbReference>
<protein>
    <submittedName>
        <fullName evidence="3">Bifunctional oligoribonuclease/PAP phosphatase NrnA</fullName>
    </submittedName>
</protein>
<dbReference type="InterPro" id="IPR051319">
    <property type="entry name" value="Oligoribo/pAp-PDE_c-di-AMP_PDE"/>
</dbReference>
<dbReference type="AlphaFoldDB" id="A0A968GFL3"/>
<gene>
    <name evidence="3" type="ORF">HCT48_05360</name>
</gene>
<dbReference type="GO" id="GO:0003676">
    <property type="term" value="F:nucleic acid binding"/>
    <property type="evidence" value="ECO:0007669"/>
    <property type="project" value="InterPro"/>
</dbReference>
<dbReference type="EMBL" id="JAATLM010000001">
    <property type="protein sequence ID" value="NIZ69639.1"/>
    <property type="molecule type" value="Genomic_DNA"/>
</dbReference>
<dbReference type="InterPro" id="IPR001667">
    <property type="entry name" value="DDH_dom"/>
</dbReference>
<dbReference type="PANTHER" id="PTHR47618">
    <property type="entry name" value="BIFUNCTIONAL OLIGORIBONUCLEASE AND PAP PHOSPHATASE NRNA"/>
    <property type="match status" value="1"/>
</dbReference>
<dbReference type="Gene3D" id="3.10.310.30">
    <property type="match status" value="1"/>
</dbReference>
<dbReference type="PANTHER" id="PTHR47618:SF1">
    <property type="entry name" value="BIFUNCTIONAL OLIGORIBONUCLEASE AND PAP PHOSPHATASE NRNA"/>
    <property type="match status" value="1"/>
</dbReference>
<name>A0A968GFL3_9SPIO</name>